<gene>
    <name evidence="2" type="ORF">CTM88_19195</name>
</gene>
<comment type="caution">
    <text evidence="2">The sequence shown here is derived from an EMBL/GenBank/DDBJ whole genome shotgun (WGS) entry which is preliminary data.</text>
</comment>
<dbReference type="Pfam" id="PF14192">
    <property type="entry name" value="DUF4314"/>
    <property type="match status" value="1"/>
</dbReference>
<feature type="domain" description="DUF4314" evidence="1">
    <location>
        <begin position="30"/>
        <end position="85"/>
    </location>
</feature>
<organism evidence="2 3">
    <name type="scientific">Photobacterium aquimaris</name>
    <dbReference type="NCBI Taxonomy" id="512643"/>
    <lineage>
        <taxon>Bacteria</taxon>
        <taxon>Pseudomonadati</taxon>
        <taxon>Pseudomonadota</taxon>
        <taxon>Gammaproteobacteria</taxon>
        <taxon>Vibrionales</taxon>
        <taxon>Vibrionaceae</taxon>
        <taxon>Photobacterium</taxon>
    </lineage>
</organism>
<protein>
    <submittedName>
        <fullName evidence="2">DUF4314 domain-containing protein</fullName>
    </submittedName>
</protein>
<dbReference type="InterPro" id="IPR025463">
    <property type="entry name" value="DUF4314"/>
</dbReference>
<evidence type="ECO:0000313" key="3">
    <source>
        <dbReference type="Proteomes" id="UP000240254"/>
    </source>
</evidence>
<evidence type="ECO:0000313" key="2">
    <source>
        <dbReference type="EMBL" id="PSU24130.1"/>
    </source>
</evidence>
<dbReference type="OrthoDB" id="7069211at2"/>
<dbReference type="Proteomes" id="UP000240254">
    <property type="component" value="Unassembled WGS sequence"/>
</dbReference>
<proteinExistence type="predicted"/>
<dbReference type="EMBL" id="PYMK01000029">
    <property type="protein sequence ID" value="PSU24130.1"/>
    <property type="molecule type" value="Genomic_DNA"/>
</dbReference>
<accession>A0A2T3IF53</accession>
<name>A0A2T3IF53_9GAMM</name>
<evidence type="ECO:0000259" key="1">
    <source>
        <dbReference type="Pfam" id="PF14192"/>
    </source>
</evidence>
<sequence>MPILADEKEAQKKGYKTLWIKSTKIIPNLTIDDIKVIYTPGTGIKLIKMNDLYAVPSGTTGIVTHVDDIGTIHVNWLDGRTLGVCLNDGDLVEITEYAGGRAKNLFSDLIAM</sequence>
<reference evidence="2 3" key="1">
    <citation type="submission" date="2018-03" db="EMBL/GenBank/DDBJ databases">
        <title>Whole genome sequencing of Histamine producing bacteria.</title>
        <authorList>
            <person name="Butler K."/>
        </authorList>
    </citation>
    <scope>NUCLEOTIDE SEQUENCE [LARGE SCALE GENOMIC DNA]</scope>
    <source>
        <strain evidence="2 3">BS2</strain>
    </source>
</reference>
<dbReference type="AlphaFoldDB" id="A0A2T3IF53"/>